<gene>
    <name evidence="1" type="ORF">SAMN05444320_102690</name>
</gene>
<protein>
    <submittedName>
        <fullName evidence="1">Uncharacterized protein</fullName>
    </submittedName>
</protein>
<evidence type="ECO:0000313" key="2">
    <source>
        <dbReference type="Proteomes" id="UP000184501"/>
    </source>
</evidence>
<evidence type="ECO:0000313" key="1">
    <source>
        <dbReference type="EMBL" id="SHF15884.1"/>
    </source>
</evidence>
<name>A0A1M4ZCW7_STRHI</name>
<dbReference type="EMBL" id="FQVN01000002">
    <property type="protein sequence ID" value="SHF15884.1"/>
    <property type="molecule type" value="Genomic_DNA"/>
</dbReference>
<dbReference type="STRING" id="2017.SAMN05444320_102690"/>
<sequence>MIRRRDIRTHREGQIHPATVSPWGEVRFGASECVS</sequence>
<keyword evidence="2" id="KW-1185">Reference proteome</keyword>
<dbReference type="AlphaFoldDB" id="A0A1M4ZCW7"/>
<dbReference type="Proteomes" id="UP000184501">
    <property type="component" value="Unassembled WGS sequence"/>
</dbReference>
<reference evidence="1 2" key="1">
    <citation type="submission" date="2016-11" db="EMBL/GenBank/DDBJ databases">
        <authorList>
            <person name="Jaros S."/>
            <person name="Januszkiewicz K."/>
            <person name="Wedrychowicz H."/>
        </authorList>
    </citation>
    <scope>NUCLEOTIDE SEQUENCE [LARGE SCALE GENOMIC DNA]</scope>
    <source>
        <strain evidence="1 2">DSM 44523</strain>
    </source>
</reference>
<proteinExistence type="predicted"/>
<accession>A0A1M4ZCW7</accession>
<organism evidence="1 2">
    <name type="scientific">Streptoalloteichus hindustanus</name>
    <dbReference type="NCBI Taxonomy" id="2017"/>
    <lineage>
        <taxon>Bacteria</taxon>
        <taxon>Bacillati</taxon>
        <taxon>Actinomycetota</taxon>
        <taxon>Actinomycetes</taxon>
        <taxon>Pseudonocardiales</taxon>
        <taxon>Pseudonocardiaceae</taxon>
        <taxon>Streptoalloteichus</taxon>
    </lineage>
</organism>